<evidence type="ECO:0000256" key="1">
    <source>
        <dbReference type="SAM" id="MobiDB-lite"/>
    </source>
</evidence>
<name>A0A1C6TN58_9ACTN</name>
<evidence type="ECO:0000313" key="3">
    <source>
        <dbReference type="Proteomes" id="UP000198959"/>
    </source>
</evidence>
<dbReference type="STRING" id="145854.GA0074692_6759"/>
<protein>
    <submittedName>
        <fullName evidence="2">Uncharacterized protein</fullName>
    </submittedName>
</protein>
<reference evidence="3" key="1">
    <citation type="submission" date="2016-06" db="EMBL/GenBank/DDBJ databases">
        <authorList>
            <person name="Varghese N."/>
            <person name="Submissions Spin"/>
        </authorList>
    </citation>
    <scope>NUCLEOTIDE SEQUENCE [LARGE SCALE GENOMIC DNA]</scope>
    <source>
        <strain evidence="3">DSM 43817</strain>
    </source>
</reference>
<dbReference type="Proteomes" id="UP000198959">
    <property type="component" value="Unassembled WGS sequence"/>
</dbReference>
<evidence type="ECO:0000313" key="2">
    <source>
        <dbReference type="EMBL" id="SCL43196.1"/>
    </source>
</evidence>
<dbReference type="RefSeq" id="WP_091654643.1">
    <property type="nucleotide sequence ID" value="NZ_FMHW01000003.1"/>
</dbReference>
<dbReference type="AlphaFoldDB" id="A0A1C6TN58"/>
<gene>
    <name evidence="2" type="ORF">GA0074692_6759</name>
</gene>
<organism evidence="2 3">
    <name type="scientific">Micromonospora pallida</name>
    <dbReference type="NCBI Taxonomy" id="145854"/>
    <lineage>
        <taxon>Bacteria</taxon>
        <taxon>Bacillati</taxon>
        <taxon>Actinomycetota</taxon>
        <taxon>Actinomycetes</taxon>
        <taxon>Micromonosporales</taxon>
        <taxon>Micromonosporaceae</taxon>
        <taxon>Micromonospora</taxon>
    </lineage>
</organism>
<proteinExistence type="predicted"/>
<dbReference type="EMBL" id="FMHW01000003">
    <property type="protein sequence ID" value="SCL43196.1"/>
    <property type="molecule type" value="Genomic_DNA"/>
</dbReference>
<accession>A0A1C6TN58</accession>
<keyword evidence="3" id="KW-1185">Reference proteome</keyword>
<sequence length="69" mass="7297">MTHDELLTALLVERYGPPPLPPAAPPHQVDQALAVPAAPPPTADGRPLPYGRHRRRHLVLLDGGAEAAA</sequence>
<feature type="region of interest" description="Disordered" evidence="1">
    <location>
        <begin position="35"/>
        <end position="69"/>
    </location>
</feature>